<comment type="caution">
    <text evidence="3">The sequence shown here is derived from an EMBL/GenBank/DDBJ whole genome shotgun (WGS) entry which is preliminary data.</text>
</comment>
<gene>
    <name evidence="3" type="ORF">ACFY35_48740</name>
</gene>
<evidence type="ECO:0000313" key="3">
    <source>
        <dbReference type="EMBL" id="MFF5297368.1"/>
    </source>
</evidence>
<reference evidence="3 4" key="1">
    <citation type="submission" date="2024-10" db="EMBL/GenBank/DDBJ databases">
        <title>The Natural Products Discovery Center: Release of the First 8490 Sequenced Strains for Exploring Actinobacteria Biosynthetic Diversity.</title>
        <authorList>
            <person name="Kalkreuter E."/>
            <person name="Kautsar S.A."/>
            <person name="Yang D."/>
            <person name="Bader C.D."/>
            <person name="Teijaro C.N."/>
            <person name="Fluegel L."/>
            <person name="Davis C.M."/>
            <person name="Simpson J.R."/>
            <person name="Lauterbach L."/>
            <person name="Steele A.D."/>
            <person name="Gui C."/>
            <person name="Meng S."/>
            <person name="Li G."/>
            <person name="Viehrig K."/>
            <person name="Ye F."/>
            <person name="Su P."/>
            <person name="Kiefer A.F."/>
            <person name="Nichols A."/>
            <person name="Cepeda A.J."/>
            <person name="Yan W."/>
            <person name="Fan B."/>
            <person name="Jiang Y."/>
            <person name="Adhikari A."/>
            <person name="Zheng C.-J."/>
            <person name="Schuster L."/>
            <person name="Cowan T.M."/>
            <person name="Smanski M.J."/>
            <person name="Chevrette M.G."/>
            <person name="De Carvalho L.P.S."/>
            <person name="Shen B."/>
        </authorList>
    </citation>
    <scope>NUCLEOTIDE SEQUENCE [LARGE SCALE GENOMIC DNA]</scope>
    <source>
        <strain evidence="3 4">NPDC000087</strain>
    </source>
</reference>
<keyword evidence="4" id="KW-1185">Reference proteome</keyword>
<organism evidence="3 4">
    <name type="scientific">Paractinoplanes globisporus</name>
    <dbReference type="NCBI Taxonomy" id="113565"/>
    <lineage>
        <taxon>Bacteria</taxon>
        <taxon>Bacillati</taxon>
        <taxon>Actinomycetota</taxon>
        <taxon>Actinomycetes</taxon>
        <taxon>Micromonosporales</taxon>
        <taxon>Micromonosporaceae</taxon>
        <taxon>Paractinoplanes</taxon>
    </lineage>
</organism>
<evidence type="ECO:0000256" key="1">
    <source>
        <dbReference type="SAM" id="MobiDB-lite"/>
    </source>
</evidence>
<protein>
    <recommendedName>
        <fullName evidence="5">Adhesin domain-containing protein</fullName>
    </recommendedName>
</protein>
<evidence type="ECO:0008006" key="5">
    <source>
        <dbReference type="Google" id="ProtNLM"/>
    </source>
</evidence>
<feature type="transmembrane region" description="Helical" evidence="2">
    <location>
        <begin position="77"/>
        <end position="97"/>
    </location>
</feature>
<name>A0ABW6WWL5_9ACTN</name>
<dbReference type="RefSeq" id="WP_020511879.1">
    <property type="nucleotide sequence ID" value="NZ_JBIAZU010000011.1"/>
</dbReference>
<keyword evidence="2" id="KW-0812">Transmembrane</keyword>
<evidence type="ECO:0000313" key="4">
    <source>
        <dbReference type="Proteomes" id="UP001602245"/>
    </source>
</evidence>
<dbReference type="EMBL" id="JBIAZU010000011">
    <property type="protein sequence ID" value="MFF5297368.1"/>
    <property type="molecule type" value="Genomic_DNA"/>
</dbReference>
<evidence type="ECO:0000256" key="2">
    <source>
        <dbReference type="SAM" id="Phobius"/>
    </source>
</evidence>
<keyword evidence="2" id="KW-1133">Transmembrane helix</keyword>
<sequence>MAGDKADGTAAELDEPTAEWPAPDRTEEDTDPFGFAPVYGPPRDPFVEETDDLDEPTLPGWGQPARDRHATVGRRRLLVVAGVFWALAAMVGAILLVSAKGGAGGRTEAVFEIVDGAGRVQVTAGDLGSQLYRVSTPGATSRVEDGGGTLRLHLKAGARAVEVVLNKNILWTVRLKGGADQARLDLSAGRVAGVDLEGGANRIDLALPATKSMTAVRMSGGVDQFEVRLAGGTPVRVQVRDGAGRITLAGDTHTGIAPGKEFTTAGWTPGGSGVDLVADAGMSGLTVSLG</sequence>
<dbReference type="Proteomes" id="UP001602245">
    <property type="component" value="Unassembled WGS sequence"/>
</dbReference>
<proteinExistence type="predicted"/>
<keyword evidence="2" id="KW-0472">Membrane</keyword>
<accession>A0ABW6WWL5</accession>
<feature type="region of interest" description="Disordered" evidence="1">
    <location>
        <begin position="1"/>
        <end position="45"/>
    </location>
</feature>